<sequence>MPKTIYLLLITISILTGCSTPTAQKDTPIKESPPIVKSVDIESPETFTLDMEEWLLPKKNSRVRGAPITHVMLHFTNNALRAPQDPYNIEEVYSLFEEYEVSAHYMIDRDGEIYLLVPEERAAFHAGKGHLLNYQNYESGLNDYSIGIELLAVGTSEEMLSIMPAEIYDSISPSDIGYTDAQYASLKELLDDILHRNPLIKSDREHIIGHDEYAPVRKSDPGDLFDWSRIGY</sequence>
<dbReference type="PROSITE" id="PS51257">
    <property type="entry name" value="PROKAR_LIPOPROTEIN"/>
    <property type="match status" value="1"/>
</dbReference>
<accession>A0ABN4ZMY2</accession>
<gene>
    <name evidence="8" type="ORF">B4U37_17825</name>
</gene>
<dbReference type="SUPFAM" id="SSF55846">
    <property type="entry name" value="N-acetylmuramoyl-L-alanine amidase-like"/>
    <property type="match status" value="1"/>
</dbReference>
<protein>
    <recommendedName>
        <fullName evidence="2">N-acetylmuramoyl-L-alanine amidase</fullName>
        <ecNumber evidence="2">3.5.1.28</ecNumber>
    </recommendedName>
    <alternativeName>
        <fullName evidence="6">Autolysin</fullName>
    </alternativeName>
    <alternativeName>
        <fullName evidence="5">Cell wall hydrolase</fullName>
    </alternativeName>
</protein>
<dbReference type="PANTHER" id="PTHR30417">
    <property type="entry name" value="N-ACETYLMURAMOYL-L-ALANINE AMIDASE AMID"/>
    <property type="match status" value="1"/>
</dbReference>
<evidence type="ECO:0000256" key="2">
    <source>
        <dbReference type="ARBA" id="ARBA00011901"/>
    </source>
</evidence>
<dbReference type="Proteomes" id="UP000195573">
    <property type="component" value="Chromosome"/>
</dbReference>
<dbReference type="InterPro" id="IPR036505">
    <property type="entry name" value="Amidase/PGRP_sf"/>
</dbReference>
<keyword evidence="4" id="KW-0961">Cell wall biogenesis/degradation</keyword>
<evidence type="ECO:0000256" key="1">
    <source>
        <dbReference type="ARBA" id="ARBA00001561"/>
    </source>
</evidence>
<keyword evidence="9" id="KW-1185">Reference proteome</keyword>
<evidence type="ECO:0000313" key="8">
    <source>
        <dbReference type="EMBL" id="ART77774.1"/>
    </source>
</evidence>
<evidence type="ECO:0000259" key="7">
    <source>
        <dbReference type="SMART" id="SM00644"/>
    </source>
</evidence>
<feature type="domain" description="N-acetylmuramoyl-L-alanine amidase" evidence="7">
    <location>
        <begin position="56"/>
        <end position="222"/>
    </location>
</feature>
<dbReference type="InterPro" id="IPR002502">
    <property type="entry name" value="Amidase_domain"/>
</dbReference>
<proteinExistence type="predicted"/>
<comment type="catalytic activity">
    <reaction evidence="1">
        <text>Hydrolyzes the link between N-acetylmuramoyl residues and L-amino acid residues in certain cell-wall glycopeptides.</text>
        <dbReference type="EC" id="3.5.1.28"/>
    </reaction>
</comment>
<organism evidence="8 9">
    <name type="scientific">Sutcliffiella horikoshii</name>
    <dbReference type="NCBI Taxonomy" id="79883"/>
    <lineage>
        <taxon>Bacteria</taxon>
        <taxon>Bacillati</taxon>
        <taxon>Bacillota</taxon>
        <taxon>Bacilli</taxon>
        <taxon>Bacillales</taxon>
        <taxon>Bacillaceae</taxon>
        <taxon>Sutcliffiella</taxon>
    </lineage>
</organism>
<evidence type="ECO:0000256" key="3">
    <source>
        <dbReference type="ARBA" id="ARBA00022801"/>
    </source>
</evidence>
<dbReference type="Gene3D" id="3.40.80.10">
    <property type="entry name" value="Peptidoglycan recognition protein-like"/>
    <property type="match status" value="1"/>
</dbReference>
<reference evidence="8 9" key="1">
    <citation type="submission" date="2017-04" db="EMBL/GenBank/DDBJ databases">
        <title>Complete Genome Sequence of the Bacillus horikoshii 20a strain from Cuatro Cienegas, Coahuila, Mexico.</title>
        <authorList>
            <person name="Zarza E."/>
            <person name="Alcaraz L.D."/>
            <person name="Aguilar-Salinas B."/>
            <person name="Islas A."/>
            <person name="Olmedo-Alvarez G."/>
        </authorList>
    </citation>
    <scope>NUCLEOTIDE SEQUENCE [LARGE SCALE GENOMIC DNA]</scope>
    <source>
        <strain evidence="8 9">20a</strain>
    </source>
</reference>
<dbReference type="CDD" id="cd06583">
    <property type="entry name" value="PGRP"/>
    <property type="match status" value="1"/>
</dbReference>
<dbReference type="InterPro" id="IPR051206">
    <property type="entry name" value="NAMLAA_amidase_2"/>
</dbReference>
<evidence type="ECO:0000256" key="5">
    <source>
        <dbReference type="ARBA" id="ARBA00030881"/>
    </source>
</evidence>
<evidence type="ECO:0000256" key="6">
    <source>
        <dbReference type="ARBA" id="ARBA00032390"/>
    </source>
</evidence>
<evidence type="ECO:0000313" key="9">
    <source>
        <dbReference type="Proteomes" id="UP000195573"/>
    </source>
</evidence>
<name>A0ABN4ZMY2_9BACI</name>
<keyword evidence="3" id="KW-0378">Hydrolase</keyword>
<dbReference type="Pfam" id="PF01510">
    <property type="entry name" value="Amidase_2"/>
    <property type="match status" value="1"/>
</dbReference>
<dbReference type="RefSeq" id="WP_088019316.1">
    <property type="nucleotide sequence ID" value="NZ_CP020880.1"/>
</dbReference>
<dbReference type="GeneID" id="96740264"/>
<dbReference type="SMART" id="SM00644">
    <property type="entry name" value="Ami_2"/>
    <property type="match status" value="1"/>
</dbReference>
<dbReference type="EMBL" id="CP020880">
    <property type="protein sequence ID" value="ART77774.1"/>
    <property type="molecule type" value="Genomic_DNA"/>
</dbReference>
<dbReference type="PANTHER" id="PTHR30417:SF1">
    <property type="entry name" value="N-ACETYLMURAMOYL-L-ALANINE AMIDASE AMID"/>
    <property type="match status" value="1"/>
</dbReference>
<dbReference type="EC" id="3.5.1.28" evidence="2"/>
<evidence type="ECO:0000256" key="4">
    <source>
        <dbReference type="ARBA" id="ARBA00023316"/>
    </source>
</evidence>